<organism evidence="1 2">
    <name type="scientific">Eumeta variegata</name>
    <name type="common">Bagworm moth</name>
    <name type="synonym">Eumeta japonica</name>
    <dbReference type="NCBI Taxonomy" id="151549"/>
    <lineage>
        <taxon>Eukaryota</taxon>
        <taxon>Metazoa</taxon>
        <taxon>Ecdysozoa</taxon>
        <taxon>Arthropoda</taxon>
        <taxon>Hexapoda</taxon>
        <taxon>Insecta</taxon>
        <taxon>Pterygota</taxon>
        <taxon>Neoptera</taxon>
        <taxon>Endopterygota</taxon>
        <taxon>Lepidoptera</taxon>
        <taxon>Glossata</taxon>
        <taxon>Ditrysia</taxon>
        <taxon>Tineoidea</taxon>
        <taxon>Psychidae</taxon>
        <taxon>Oiketicinae</taxon>
        <taxon>Eumeta</taxon>
    </lineage>
</organism>
<accession>A0A4C1ZJ75</accession>
<evidence type="ECO:0000313" key="2">
    <source>
        <dbReference type="Proteomes" id="UP000299102"/>
    </source>
</evidence>
<sequence>MEMCVVKARVTAERSVRQRCYAATFTCNETEETILSVQSEDSAAHLGASATLEQNDCPLWYELRYGRITASKAYDAVQCNVFDGTLTQTILAAKRFLCQDLCPGIKTGFTKFCCLRPAHCNLANAGGTHTVCACPIHDNMKLMASGAPQQFKKGKHFSNITAMKMLFVVQLSGIFLQRCMGKVRAMVLGELLKEWLEEQAY</sequence>
<protein>
    <submittedName>
        <fullName evidence="1">Uncharacterized protein</fullName>
    </submittedName>
</protein>
<dbReference type="EMBL" id="BGZK01001861">
    <property type="protein sequence ID" value="GBP87472.1"/>
    <property type="molecule type" value="Genomic_DNA"/>
</dbReference>
<name>A0A4C1ZJ75_EUMVA</name>
<evidence type="ECO:0000313" key="1">
    <source>
        <dbReference type="EMBL" id="GBP87472.1"/>
    </source>
</evidence>
<comment type="caution">
    <text evidence="1">The sequence shown here is derived from an EMBL/GenBank/DDBJ whole genome shotgun (WGS) entry which is preliminary data.</text>
</comment>
<keyword evidence="2" id="KW-1185">Reference proteome</keyword>
<dbReference type="OrthoDB" id="261614at2759"/>
<reference evidence="1 2" key="1">
    <citation type="journal article" date="2019" name="Commun. Biol.">
        <title>The bagworm genome reveals a unique fibroin gene that provides high tensile strength.</title>
        <authorList>
            <person name="Kono N."/>
            <person name="Nakamura H."/>
            <person name="Ohtoshi R."/>
            <person name="Tomita M."/>
            <person name="Numata K."/>
            <person name="Arakawa K."/>
        </authorList>
    </citation>
    <scope>NUCLEOTIDE SEQUENCE [LARGE SCALE GENOMIC DNA]</scope>
</reference>
<proteinExistence type="predicted"/>
<dbReference type="Proteomes" id="UP000299102">
    <property type="component" value="Unassembled WGS sequence"/>
</dbReference>
<gene>
    <name evidence="1" type="ORF">EVAR_64469_1</name>
</gene>
<dbReference type="AlphaFoldDB" id="A0A4C1ZJ75"/>